<protein>
    <submittedName>
        <fullName evidence="2">Uncharacterized protein</fullName>
    </submittedName>
</protein>
<dbReference type="Proteomes" id="UP000887565">
    <property type="component" value="Unplaced"/>
</dbReference>
<evidence type="ECO:0000313" key="2">
    <source>
        <dbReference type="WBParaSite" id="nRc.2.0.1.t42448-RA"/>
    </source>
</evidence>
<evidence type="ECO:0000313" key="1">
    <source>
        <dbReference type="Proteomes" id="UP000887565"/>
    </source>
</evidence>
<keyword evidence="1" id="KW-1185">Reference proteome</keyword>
<dbReference type="AlphaFoldDB" id="A0A915KVF0"/>
<dbReference type="WBParaSite" id="nRc.2.0.1.t42448-RA">
    <property type="protein sequence ID" value="nRc.2.0.1.t42448-RA"/>
    <property type="gene ID" value="nRc.2.0.1.g42448"/>
</dbReference>
<organism evidence="1 2">
    <name type="scientific">Romanomermis culicivorax</name>
    <name type="common">Nematode worm</name>
    <dbReference type="NCBI Taxonomy" id="13658"/>
    <lineage>
        <taxon>Eukaryota</taxon>
        <taxon>Metazoa</taxon>
        <taxon>Ecdysozoa</taxon>
        <taxon>Nematoda</taxon>
        <taxon>Enoplea</taxon>
        <taxon>Dorylaimia</taxon>
        <taxon>Mermithida</taxon>
        <taxon>Mermithoidea</taxon>
        <taxon>Mermithidae</taxon>
        <taxon>Romanomermis</taxon>
    </lineage>
</organism>
<accession>A0A915KVF0</accession>
<reference evidence="2" key="1">
    <citation type="submission" date="2022-11" db="UniProtKB">
        <authorList>
            <consortium name="WormBaseParasite"/>
        </authorList>
    </citation>
    <scope>IDENTIFICATION</scope>
</reference>
<proteinExistence type="predicted"/>
<sequence length="223" mass="25218">MDLEHSKDPFCMCKYCPQHGTKNDLDRPQNNTAQPIIQQVDQPPPQKYRTDTIMDTNHPKTLQIDEHQLAIDKLTYVLNTIKMECEHEDDPIIKEKLGKHASSIKLQLAQVITKEGQIATWDGKLLSSDLGDLVGCVPNARQCTNHESTIIWNQTTFTDICPVVLKDTYMAEISGKYIIIDQLQGGFKLKSAYKNCLELPNALFTYQGIVIIIKNGCNVNEDD</sequence>
<name>A0A915KVF0_ROMCU</name>